<comment type="caution">
    <text evidence="1">The sequence shown here is derived from an EMBL/GenBank/DDBJ whole genome shotgun (WGS) entry which is preliminary data.</text>
</comment>
<reference evidence="1 2" key="1">
    <citation type="submission" date="2021-06" db="EMBL/GenBank/DDBJ databases">
        <title>Caerostris darwini draft genome.</title>
        <authorList>
            <person name="Kono N."/>
            <person name="Arakawa K."/>
        </authorList>
    </citation>
    <scope>NUCLEOTIDE SEQUENCE [LARGE SCALE GENOMIC DNA]</scope>
</reference>
<sequence>MRKEEAIASQCSVAGAGLESETDSTGILIYNLIEVKIDDSNHQKAKKSIQLIEIMRFEYILIKICSILRTYAESMELFARCACANSNCVTVQRGAEESKTDSPGILISNLI</sequence>
<proteinExistence type="predicted"/>
<protein>
    <submittedName>
        <fullName evidence="1">Uncharacterized protein</fullName>
    </submittedName>
</protein>
<dbReference type="Proteomes" id="UP001054837">
    <property type="component" value="Unassembled WGS sequence"/>
</dbReference>
<keyword evidence="2" id="KW-1185">Reference proteome</keyword>
<dbReference type="EMBL" id="BPLQ01007670">
    <property type="protein sequence ID" value="GIY31433.1"/>
    <property type="molecule type" value="Genomic_DNA"/>
</dbReference>
<gene>
    <name evidence="1" type="ORF">CDAR_292791</name>
</gene>
<dbReference type="AlphaFoldDB" id="A0AAV4SAA5"/>
<organism evidence="1 2">
    <name type="scientific">Caerostris darwini</name>
    <dbReference type="NCBI Taxonomy" id="1538125"/>
    <lineage>
        <taxon>Eukaryota</taxon>
        <taxon>Metazoa</taxon>
        <taxon>Ecdysozoa</taxon>
        <taxon>Arthropoda</taxon>
        <taxon>Chelicerata</taxon>
        <taxon>Arachnida</taxon>
        <taxon>Araneae</taxon>
        <taxon>Araneomorphae</taxon>
        <taxon>Entelegynae</taxon>
        <taxon>Araneoidea</taxon>
        <taxon>Araneidae</taxon>
        <taxon>Caerostris</taxon>
    </lineage>
</organism>
<accession>A0AAV4SAA5</accession>
<evidence type="ECO:0000313" key="2">
    <source>
        <dbReference type="Proteomes" id="UP001054837"/>
    </source>
</evidence>
<evidence type="ECO:0000313" key="1">
    <source>
        <dbReference type="EMBL" id="GIY31433.1"/>
    </source>
</evidence>
<name>A0AAV4SAA5_9ARAC</name>